<name>A0ACC0C9I2_CATRO</name>
<dbReference type="EMBL" id="CM044701">
    <property type="protein sequence ID" value="KAI5681507.1"/>
    <property type="molecule type" value="Genomic_DNA"/>
</dbReference>
<comment type="caution">
    <text evidence="1">The sequence shown here is derived from an EMBL/GenBank/DDBJ whole genome shotgun (WGS) entry which is preliminary data.</text>
</comment>
<reference evidence="2" key="1">
    <citation type="journal article" date="2023" name="Nat. Plants">
        <title>Single-cell RNA sequencing provides a high-resolution roadmap for understanding the multicellular compartmentation of specialized metabolism.</title>
        <authorList>
            <person name="Sun S."/>
            <person name="Shen X."/>
            <person name="Li Y."/>
            <person name="Li Y."/>
            <person name="Wang S."/>
            <person name="Li R."/>
            <person name="Zhang H."/>
            <person name="Shen G."/>
            <person name="Guo B."/>
            <person name="Wei J."/>
            <person name="Xu J."/>
            <person name="St-Pierre B."/>
            <person name="Chen S."/>
            <person name="Sun C."/>
        </authorList>
    </citation>
    <scope>NUCLEOTIDE SEQUENCE [LARGE SCALE GENOMIC DNA]</scope>
</reference>
<proteinExistence type="predicted"/>
<keyword evidence="2" id="KW-1185">Reference proteome</keyword>
<protein>
    <submittedName>
        <fullName evidence="1">Uncharacterized protein</fullName>
    </submittedName>
</protein>
<accession>A0ACC0C9I2</accession>
<evidence type="ECO:0000313" key="2">
    <source>
        <dbReference type="Proteomes" id="UP001060085"/>
    </source>
</evidence>
<gene>
    <name evidence="1" type="ORF">M9H77_02735</name>
</gene>
<evidence type="ECO:0000313" key="1">
    <source>
        <dbReference type="EMBL" id="KAI5681507.1"/>
    </source>
</evidence>
<sequence length="376" mass="44006">MSDMSFEKEENNEIERKDRVEEKERLVENSSSFDSISSLGEECEKDESSKEEENDLEKNERAKESEKLEEETYFLDSIATMFEVCENVENLERKIETVELGNTSEELKDKECECWHDILDIDSMASDSFPWVPRWGMIPNFLDSFVGNFLVKKVEGYLCSLIEDLLDKSIRRERCSYMILFFETFIIALNGIAPFKNHFLNVKVQLENPCDHHKFLIGLEVLKSILIEKILGFQFYHLHFKESMVLLICENKKDGFGVLNCHGVFVNTILRKDFVELLLKNFVEKHLCYFKTFIEILWKDVFLDGLHLKIMECKGMFESELVWCIKSSKELSTFGLHSSFGTLSQMSHNLSYTYPNEMIQASMEGTSYNFHENIKN</sequence>
<organism evidence="1 2">
    <name type="scientific">Catharanthus roseus</name>
    <name type="common">Madagascar periwinkle</name>
    <name type="synonym">Vinca rosea</name>
    <dbReference type="NCBI Taxonomy" id="4058"/>
    <lineage>
        <taxon>Eukaryota</taxon>
        <taxon>Viridiplantae</taxon>
        <taxon>Streptophyta</taxon>
        <taxon>Embryophyta</taxon>
        <taxon>Tracheophyta</taxon>
        <taxon>Spermatophyta</taxon>
        <taxon>Magnoliopsida</taxon>
        <taxon>eudicotyledons</taxon>
        <taxon>Gunneridae</taxon>
        <taxon>Pentapetalae</taxon>
        <taxon>asterids</taxon>
        <taxon>lamiids</taxon>
        <taxon>Gentianales</taxon>
        <taxon>Apocynaceae</taxon>
        <taxon>Rauvolfioideae</taxon>
        <taxon>Vinceae</taxon>
        <taxon>Catharanthinae</taxon>
        <taxon>Catharanthus</taxon>
    </lineage>
</organism>
<dbReference type="Proteomes" id="UP001060085">
    <property type="component" value="Linkage Group LG01"/>
</dbReference>